<evidence type="ECO:0000313" key="1">
    <source>
        <dbReference type="EMBL" id="BAV88947.1"/>
    </source>
</evidence>
<keyword evidence="2" id="KW-1185">Reference proteome</keyword>
<protein>
    <submittedName>
        <fullName evidence="1">Uncharacterized protein</fullName>
    </submittedName>
</protein>
<reference evidence="1 2" key="1">
    <citation type="submission" date="2016-10" db="EMBL/GenBank/DDBJ databases">
        <title>Genome sequence of Rothia aeria strain JCM11412.</title>
        <authorList>
            <person name="Nambu T."/>
        </authorList>
    </citation>
    <scope>NUCLEOTIDE SEQUENCE [LARGE SCALE GENOMIC DNA]</scope>
    <source>
        <strain evidence="1 2">JCM 11412</strain>
    </source>
</reference>
<dbReference type="RefSeq" id="WP_128088073.1">
    <property type="nucleotide sequence ID" value="NZ_CAUOLR010000004.1"/>
</dbReference>
<dbReference type="Proteomes" id="UP000250241">
    <property type="component" value="Chromosome"/>
</dbReference>
<accession>A0A2Z5R2G2</accession>
<dbReference type="KEGG" id="raj:RA11412_2648"/>
<gene>
    <name evidence="1" type="ORF">RA11412_2648</name>
</gene>
<dbReference type="AlphaFoldDB" id="A0A2Z5R2G2"/>
<evidence type="ECO:0000313" key="2">
    <source>
        <dbReference type="Proteomes" id="UP000250241"/>
    </source>
</evidence>
<proteinExistence type="predicted"/>
<name>A0A2Z5R2G2_9MICC</name>
<dbReference type="GeneID" id="93862365"/>
<dbReference type="EMBL" id="AP017895">
    <property type="protein sequence ID" value="BAV88947.1"/>
    <property type="molecule type" value="Genomic_DNA"/>
</dbReference>
<sequence>MDTADYDTGFTTEFTAWTVPPELAVYPWDDAHPADRLKPGVISVHTPGRGCYELYLDPMPRPDRPGVCRTHARSGKLYPLGEGERWAHDVSIEWHSPTDDDMAIIALGDTVFWDEHRNGVYTIAYIGRDMNLWWDVRDENPRRMAFIQAIVEALHRSMQASPTLSVPPKSKS</sequence>
<organism evidence="1 2">
    <name type="scientific">Rothia aeria</name>
    <dbReference type="NCBI Taxonomy" id="172042"/>
    <lineage>
        <taxon>Bacteria</taxon>
        <taxon>Bacillati</taxon>
        <taxon>Actinomycetota</taxon>
        <taxon>Actinomycetes</taxon>
        <taxon>Micrococcales</taxon>
        <taxon>Micrococcaceae</taxon>
        <taxon>Rothia</taxon>
    </lineage>
</organism>